<dbReference type="RefSeq" id="WP_193953691.1">
    <property type="nucleotide sequence ID" value="NZ_JADEYS010000012.1"/>
</dbReference>
<proteinExistence type="predicted"/>
<keyword evidence="2" id="KW-1185">Reference proteome</keyword>
<reference evidence="1" key="1">
    <citation type="submission" date="2020-10" db="EMBL/GenBank/DDBJ databases">
        <title>Bacterium isolated from coastal waters sediment.</title>
        <authorList>
            <person name="Chen R.-J."/>
            <person name="Lu D.-C."/>
            <person name="Zhu K.-L."/>
            <person name="Du Z.-J."/>
        </authorList>
    </citation>
    <scope>NUCLEOTIDE SEQUENCE</scope>
    <source>
        <strain evidence="1">N1Y112</strain>
    </source>
</reference>
<sequence length="122" mass="13515">MEFIAIFLVTLLIVGGLAVALVFGRAPTYRPSRQDTLQLLKDVASNQGNEGAWQLFLGMPIPHDPDLEEIRQLCVAVDEGDDEHPPATPGLNIYGRDGRERIGKVAEKLEILIAKEPSYKEF</sequence>
<evidence type="ECO:0000313" key="1">
    <source>
        <dbReference type="EMBL" id="MBE9398052.1"/>
    </source>
</evidence>
<dbReference type="EMBL" id="JADEYS010000012">
    <property type="protein sequence ID" value="MBE9398052.1"/>
    <property type="molecule type" value="Genomic_DNA"/>
</dbReference>
<comment type="caution">
    <text evidence="1">The sequence shown here is derived from an EMBL/GenBank/DDBJ whole genome shotgun (WGS) entry which is preliminary data.</text>
</comment>
<dbReference type="Proteomes" id="UP000640333">
    <property type="component" value="Unassembled WGS sequence"/>
</dbReference>
<organism evidence="1 2">
    <name type="scientific">Pontibacterium sinense</name>
    <dbReference type="NCBI Taxonomy" id="2781979"/>
    <lineage>
        <taxon>Bacteria</taxon>
        <taxon>Pseudomonadati</taxon>
        <taxon>Pseudomonadota</taxon>
        <taxon>Gammaproteobacteria</taxon>
        <taxon>Oceanospirillales</taxon>
        <taxon>Oceanospirillaceae</taxon>
        <taxon>Pontibacterium</taxon>
    </lineage>
</organism>
<protein>
    <submittedName>
        <fullName evidence="1">Uncharacterized protein</fullName>
    </submittedName>
</protein>
<evidence type="ECO:0000313" key="2">
    <source>
        <dbReference type="Proteomes" id="UP000640333"/>
    </source>
</evidence>
<accession>A0A8J7FPY0</accession>
<dbReference type="AlphaFoldDB" id="A0A8J7FPY0"/>
<gene>
    <name evidence="1" type="ORF">IOQ59_12360</name>
</gene>
<name>A0A8J7FPY0_9GAMM</name>